<dbReference type="PRINTS" id="PR00455">
    <property type="entry name" value="HTHTETR"/>
</dbReference>
<keyword evidence="1 2" id="KW-0238">DNA-binding</keyword>
<dbReference type="InterPro" id="IPR050109">
    <property type="entry name" value="HTH-type_TetR-like_transc_reg"/>
</dbReference>
<evidence type="ECO:0000313" key="6">
    <source>
        <dbReference type="Proteomes" id="UP001549320"/>
    </source>
</evidence>
<dbReference type="PANTHER" id="PTHR30055">
    <property type="entry name" value="HTH-TYPE TRANSCRIPTIONAL REGULATOR RUTR"/>
    <property type="match status" value="1"/>
</dbReference>
<dbReference type="InterPro" id="IPR001647">
    <property type="entry name" value="HTH_TetR"/>
</dbReference>
<protein>
    <submittedName>
        <fullName evidence="5">AcrR family transcriptional regulator</fullName>
    </submittedName>
</protein>
<dbReference type="PROSITE" id="PS50977">
    <property type="entry name" value="HTH_TETR_2"/>
    <property type="match status" value="1"/>
</dbReference>
<keyword evidence="6" id="KW-1185">Reference proteome</keyword>
<organism evidence="5 6">
    <name type="scientific">Ottowia thiooxydans</name>
    <dbReference type="NCBI Taxonomy" id="219182"/>
    <lineage>
        <taxon>Bacteria</taxon>
        <taxon>Pseudomonadati</taxon>
        <taxon>Pseudomonadota</taxon>
        <taxon>Betaproteobacteria</taxon>
        <taxon>Burkholderiales</taxon>
        <taxon>Comamonadaceae</taxon>
        <taxon>Ottowia</taxon>
    </lineage>
</organism>
<evidence type="ECO:0000259" key="4">
    <source>
        <dbReference type="PROSITE" id="PS50977"/>
    </source>
</evidence>
<gene>
    <name evidence="5" type="ORF">ABIE13_001883</name>
</gene>
<name>A0ABV2Q6W7_9BURK</name>
<feature type="region of interest" description="Disordered" evidence="3">
    <location>
        <begin position="1"/>
        <end position="35"/>
    </location>
</feature>
<accession>A0ABV2Q6W7</accession>
<comment type="caution">
    <text evidence="5">The sequence shown here is derived from an EMBL/GenBank/DDBJ whole genome shotgun (WGS) entry which is preliminary data.</text>
</comment>
<dbReference type="SUPFAM" id="SSF46689">
    <property type="entry name" value="Homeodomain-like"/>
    <property type="match status" value="1"/>
</dbReference>
<dbReference type="RefSeq" id="WP_354442837.1">
    <property type="nucleotide sequence ID" value="NZ_JBEPSH010000003.1"/>
</dbReference>
<feature type="compositionally biased region" description="Low complexity" evidence="3">
    <location>
        <begin position="10"/>
        <end position="22"/>
    </location>
</feature>
<dbReference type="Proteomes" id="UP001549320">
    <property type="component" value="Unassembled WGS sequence"/>
</dbReference>
<dbReference type="EMBL" id="JBEPSH010000003">
    <property type="protein sequence ID" value="MET4576774.1"/>
    <property type="molecule type" value="Genomic_DNA"/>
</dbReference>
<dbReference type="PANTHER" id="PTHR30055:SF181">
    <property type="entry name" value="BLR6905 PROTEIN"/>
    <property type="match status" value="1"/>
</dbReference>
<evidence type="ECO:0000256" key="3">
    <source>
        <dbReference type="SAM" id="MobiDB-lite"/>
    </source>
</evidence>
<evidence type="ECO:0000313" key="5">
    <source>
        <dbReference type="EMBL" id="MET4576774.1"/>
    </source>
</evidence>
<dbReference type="Gene3D" id="1.10.357.10">
    <property type="entry name" value="Tetracycline Repressor, domain 2"/>
    <property type="match status" value="1"/>
</dbReference>
<reference evidence="5 6" key="1">
    <citation type="submission" date="2024-06" db="EMBL/GenBank/DDBJ databases">
        <title>Sorghum-associated microbial communities from plants grown in Nebraska, USA.</title>
        <authorList>
            <person name="Schachtman D."/>
        </authorList>
    </citation>
    <scope>NUCLEOTIDE SEQUENCE [LARGE SCALE GENOMIC DNA]</scope>
    <source>
        <strain evidence="5 6">2709</strain>
    </source>
</reference>
<feature type="DNA-binding region" description="H-T-H motif" evidence="2">
    <location>
        <begin position="56"/>
        <end position="75"/>
    </location>
</feature>
<proteinExistence type="predicted"/>
<dbReference type="InterPro" id="IPR009057">
    <property type="entry name" value="Homeodomain-like_sf"/>
</dbReference>
<dbReference type="Pfam" id="PF00440">
    <property type="entry name" value="TetR_N"/>
    <property type="match status" value="1"/>
</dbReference>
<sequence length="245" mass="28106">MNHSSDLISGAATAATGTQTTSPEPPPRRRLSRPERERSIVEGAVKFFAEVGFDGDTRELTRRLNVTQSLLFKYFPNKASLVERVYQEVYVGRWNSYWEEIVADRRTSLQERLVRLYTDYAKTALTWDWVRLFMFSGLRGEAINQRYLGFLRSRILEPVAIELRAELGLPGPDRVPLNIQEIELVWGINARIFYFGQRRWIFNVPLESSVEELVQLTIEHFIAGANVLVPRIVQAQIDAAPAHAD</sequence>
<evidence type="ECO:0000256" key="2">
    <source>
        <dbReference type="PROSITE-ProRule" id="PRU00335"/>
    </source>
</evidence>
<feature type="domain" description="HTH tetR-type" evidence="4">
    <location>
        <begin position="34"/>
        <end position="93"/>
    </location>
</feature>
<evidence type="ECO:0000256" key="1">
    <source>
        <dbReference type="ARBA" id="ARBA00023125"/>
    </source>
</evidence>